<dbReference type="RefSeq" id="WP_246655874.1">
    <property type="nucleotide sequence ID" value="NZ_CP061913.1"/>
</dbReference>
<dbReference type="Proteomes" id="UP001589608">
    <property type="component" value="Unassembled WGS sequence"/>
</dbReference>
<feature type="compositionally biased region" description="Polar residues" evidence="1">
    <location>
        <begin position="1"/>
        <end position="10"/>
    </location>
</feature>
<feature type="region of interest" description="Disordered" evidence="1">
    <location>
        <begin position="1"/>
        <end position="29"/>
    </location>
</feature>
<evidence type="ECO:0000313" key="3">
    <source>
        <dbReference type="Proteomes" id="UP001589608"/>
    </source>
</evidence>
<name>A0ABV5M2K9_9ACTN</name>
<organism evidence="2 3">
    <name type="scientific">Dactylosporangium vinaceum</name>
    <dbReference type="NCBI Taxonomy" id="53362"/>
    <lineage>
        <taxon>Bacteria</taxon>
        <taxon>Bacillati</taxon>
        <taxon>Actinomycetota</taxon>
        <taxon>Actinomycetes</taxon>
        <taxon>Micromonosporales</taxon>
        <taxon>Micromonosporaceae</taxon>
        <taxon>Dactylosporangium</taxon>
    </lineage>
</organism>
<proteinExistence type="predicted"/>
<feature type="region of interest" description="Disordered" evidence="1">
    <location>
        <begin position="94"/>
        <end position="149"/>
    </location>
</feature>
<sequence length="149" mass="15830">MTTTPSFHNLPTTPPAPPQPSTPARRDDGPWTAERIRELGVVTDLPTAAKVFGLGRALAYQLARDGQFPVPVLRVGNRYRVAVAAILAALHLPTAPDTVTDPVTEPDRSGGSGSVDDLIVPPQSSVDHHDEIRRSGPQPLRAAPTRGVP</sequence>
<feature type="compositionally biased region" description="Pro residues" evidence="1">
    <location>
        <begin position="12"/>
        <end position="21"/>
    </location>
</feature>
<feature type="compositionally biased region" description="Low complexity" evidence="1">
    <location>
        <begin position="94"/>
        <end position="103"/>
    </location>
</feature>
<comment type="caution">
    <text evidence="2">The sequence shown here is derived from an EMBL/GenBank/DDBJ whole genome shotgun (WGS) entry which is preliminary data.</text>
</comment>
<protein>
    <recommendedName>
        <fullName evidence="4">DNA-binding protein</fullName>
    </recommendedName>
</protein>
<evidence type="ECO:0000313" key="2">
    <source>
        <dbReference type="EMBL" id="MFB9443095.1"/>
    </source>
</evidence>
<accession>A0ABV5M2K9</accession>
<dbReference type="EMBL" id="JBHMCA010000019">
    <property type="protein sequence ID" value="MFB9443095.1"/>
    <property type="molecule type" value="Genomic_DNA"/>
</dbReference>
<evidence type="ECO:0000256" key="1">
    <source>
        <dbReference type="SAM" id="MobiDB-lite"/>
    </source>
</evidence>
<evidence type="ECO:0008006" key="4">
    <source>
        <dbReference type="Google" id="ProtNLM"/>
    </source>
</evidence>
<keyword evidence="3" id="KW-1185">Reference proteome</keyword>
<gene>
    <name evidence="2" type="ORF">ACFFTR_08365</name>
</gene>
<reference evidence="2 3" key="1">
    <citation type="submission" date="2024-09" db="EMBL/GenBank/DDBJ databases">
        <authorList>
            <person name="Sun Q."/>
            <person name="Mori K."/>
        </authorList>
    </citation>
    <scope>NUCLEOTIDE SEQUENCE [LARGE SCALE GENOMIC DNA]</scope>
    <source>
        <strain evidence="2 3">JCM 3307</strain>
    </source>
</reference>